<dbReference type="Proteomes" id="UP001272242">
    <property type="component" value="Unassembled WGS sequence"/>
</dbReference>
<keyword evidence="4" id="KW-1185">Reference proteome</keyword>
<keyword evidence="1" id="KW-0812">Transmembrane</keyword>
<dbReference type="PROSITE" id="PS00409">
    <property type="entry name" value="PROKAR_NTER_METHYL"/>
    <property type="match status" value="1"/>
</dbReference>
<accession>A0ABU5F8Z8</accession>
<feature type="transmembrane region" description="Helical" evidence="1">
    <location>
        <begin position="12"/>
        <end position="33"/>
    </location>
</feature>
<dbReference type="NCBIfam" id="TIGR02532">
    <property type="entry name" value="IV_pilin_GFxxxE"/>
    <property type="match status" value="1"/>
</dbReference>
<reference evidence="4" key="1">
    <citation type="journal article" date="2023" name="Mar. Drugs">
        <title>Gemmata algarum, a Novel Planctomycete Isolated from an Algal Mat, Displays Antimicrobial Activity.</title>
        <authorList>
            <person name="Kumar G."/>
            <person name="Kallscheuer N."/>
            <person name="Kashif M."/>
            <person name="Ahamad S."/>
            <person name="Jagadeeshwari U."/>
            <person name="Pannikurungottu S."/>
            <person name="Haufschild T."/>
            <person name="Kabuu M."/>
            <person name="Sasikala C."/>
            <person name="Jogler C."/>
            <person name="Ramana C."/>
        </authorList>
    </citation>
    <scope>NUCLEOTIDE SEQUENCE [LARGE SCALE GENOMIC DNA]</scope>
    <source>
        <strain evidence="4">JC673</strain>
    </source>
</reference>
<protein>
    <submittedName>
        <fullName evidence="3">DUF1559 domain-containing protein</fullName>
    </submittedName>
</protein>
<dbReference type="PANTHER" id="PTHR30093:SF2">
    <property type="entry name" value="TYPE II SECRETION SYSTEM PROTEIN H"/>
    <property type="match status" value="1"/>
</dbReference>
<dbReference type="Pfam" id="PF07596">
    <property type="entry name" value="SBP_bac_10"/>
    <property type="match status" value="1"/>
</dbReference>
<dbReference type="Pfam" id="PF07963">
    <property type="entry name" value="N_methyl"/>
    <property type="match status" value="1"/>
</dbReference>
<organism evidence="3 4">
    <name type="scientific">Gemmata algarum</name>
    <dbReference type="NCBI Taxonomy" id="2975278"/>
    <lineage>
        <taxon>Bacteria</taxon>
        <taxon>Pseudomonadati</taxon>
        <taxon>Planctomycetota</taxon>
        <taxon>Planctomycetia</taxon>
        <taxon>Gemmatales</taxon>
        <taxon>Gemmataceae</taxon>
        <taxon>Gemmata</taxon>
    </lineage>
</organism>
<name>A0ABU5F8Z8_9BACT</name>
<dbReference type="InterPro" id="IPR011453">
    <property type="entry name" value="DUF1559"/>
</dbReference>
<evidence type="ECO:0000259" key="2">
    <source>
        <dbReference type="Pfam" id="PF07596"/>
    </source>
</evidence>
<evidence type="ECO:0000313" key="3">
    <source>
        <dbReference type="EMBL" id="MDY3563588.1"/>
    </source>
</evidence>
<keyword evidence="1" id="KW-1133">Transmembrane helix</keyword>
<keyword evidence="1" id="KW-0472">Membrane</keyword>
<dbReference type="RefSeq" id="WP_261187751.1">
    <property type="nucleotide sequence ID" value="NZ_JAXBLV010000244.1"/>
</dbReference>
<sequence>MFSFRQRRGFTLIELLVVIAIIAILIGLLLPAVQKVREAAARMSCSNNLKQLALAAHSHHDALGGLPPGSFGPMTGDYNFPSGWGDPSLGSSVPWGHFSWAVRVLPYVEADNLYNRFNLSVPAYASAIWENGSNRGPAGNTANQFACTNAPKVFRCPSARPVGNPNEMKDYAMNASSGSDNCCAERMTQQNGIGWVNSKVRMTEVTDGTSNTFLFLEKAAWANQSWLDANQGANHFAWVHHPTQGMVTAREYGGGTPFPPNATVYNNRAAVGSHTNGVLAAWVDGRVALVNNNIDFNAYQWMFTRAGGEVLPNY</sequence>
<evidence type="ECO:0000256" key="1">
    <source>
        <dbReference type="SAM" id="Phobius"/>
    </source>
</evidence>
<dbReference type="InterPro" id="IPR012902">
    <property type="entry name" value="N_methyl_site"/>
</dbReference>
<dbReference type="Gene3D" id="3.30.700.10">
    <property type="entry name" value="Glycoprotein, Type 4 Pilin"/>
    <property type="match status" value="1"/>
</dbReference>
<comment type="caution">
    <text evidence="3">The sequence shown here is derived from an EMBL/GenBank/DDBJ whole genome shotgun (WGS) entry which is preliminary data.</text>
</comment>
<dbReference type="InterPro" id="IPR045584">
    <property type="entry name" value="Pilin-like"/>
</dbReference>
<dbReference type="EMBL" id="JAXBLV010000244">
    <property type="protein sequence ID" value="MDY3563588.1"/>
    <property type="molecule type" value="Genomic_DNA"/>
</dbReference>
<dbReference type="SUPFAM" id="SSF54523">
    <property type="entry name" value="Pili subunits"/>
    <property type="match status" value="1"/>
</dbReference>
<evidence type="ECO:0000313" key="4">
    <source>
        <dbReference type="Proteomes" id="UP001272242"/>
    </source>
</evidence>
<proteinExistence type="predicted"/>
<gene>
    <name evidence="3" type="ORF">R5W23_005202</name>
</gene>
<dbReference type="PANTHER" id="PTHR30093">
    <property type="entry name" value="GENERAL SECRETION PATHWAY PROTEIN G"/>
    <property type="match status" value="1"/>
</dbReference>
<feature type="domain" description="DUF1559" evidence="2">
    <location>
        <begin position="34"/>
        <end position="296"/>
    </location>
</feature>